<gene>
    <name evidence="2" type="ORF">KH142_05235</name>
</gene>
<dbReference type="EMBL" id="JAGZSV010000077">
    <property type="protein sequence ID" value="MBS6940874.1"/>
    <property type="molecule type" value="Genomic_DNA"/>
</dbReference>
<dbReference type="Gene3D" id="3.90.1200.10">
    <property type="match status" value="1"/>
</dbReference>
<protein>
    <submittedName>
        <fullName evidence="2">Phosphotransferase family protein</fullName>
    </submittedName>
</protein>
<feature type="domain" description="Aminoglycoside phosphotransferase" evidence="1">
    <location>
        <begin position="27"/>
        <end position="234"/>
    </location>
</feature>
<evidence type="ECO:0000313" key="2">
    <source>
        <dbReference type="EMBL" id="MBS6940874.1"/>
    </source>
</evidence>
<dbReference type="GO" id="GO:0004305">
    <property type="term" value="F:ethanolamine kinase activity"/>
    <property type="evidence" value="ECO:0007669"/>
    <property type="project" value="TreeGrafter"/>
</dbReference>
<evidence type="ECO:0000313" key="3">
    <source>
        <dbReference type="Proteomes" id="UP000727506"/>
    </source>
</evidence>
<dbReference type="AlphaFoldDB" id="A0A943UT96"/>
<dbReference type="InterPro" id="IPR011009">
    <property type="entry name" value="Kinase-like_dom_sf"/>
</dbReference>
<accession>A0A943UT96</accession>
<dbReference type="PANTHER" id="PTHR22603">
    <property type="entry name" value="CHOLINE/ETHANOALAMINE KINASE"/>
    <property type="match status" value="1"/>
</dbReference>
<dbReference type="CDD" id="cd05151">
    <property type="entry name" value="ChoK-like"/>
    <property type="match status" value="1"/>
</dbReference>
<dbReference type="Proteomes" id="UP000727506">
    <property type="component" value="Unassembled WGS sequence"/>
</dbReference>
<dbReference type="SUPFAM" id="SSF56112">
    <property type="entry name" value="Protein kinase-like (PK-like)"/>
    <property type="match status" value="1"/>
</dbReference>
<sequence length="297" mass="33333">MSLTFDQASVRNVCSVLGCAADEIEHIVSIEEGLTNRSFRFDCRGETYVYRHPGAGTEAIIDRESETFSQAVAKKLGIDDTFIHEDPEQGWKLSRFIPGCVAFDYHDESHVKQALALGRRLHRSGETSRWTFDVFEKAVEIRALLNERSAPMPDGFEALAGTIARVYEHVSADGVAPCLCHNDFYAPNFLVAADGMHLIDWEYSAMGDYASDLGTFICCSDYDIDEAKHAIALYFDRAPSAEEERHCLAYVAISGYYWYVWALYKEACGDSVGEWLALWNRYACDYGALALALYEGE</sequence>
<dbReference type="PANTHER" id="PTHR22603:SF66">
    <property type="entry name" value="ETHANOLAMINE KINASE"/>
    <property type="match status" value="1"/>
</dbReference>
<dbReference type="GO" id="GO:0006646">
    <property type="term" value="P:phosphatidylethanolamine biosynthetic process"/>
    <property type="evidence" value="ECO:0007669"/>
    <property type="project" value="TreeGrafter"/>
</dbReference>
<dbReference type="Pfam" id="PF01636">
    <property type="entry name" value="APH"/>
    <property type="match status" value="1"/>
</dbReference>
<dbReference type="GO" id="GO:0005737">
    <property type="term" value="C:cytoplasm"/>
    <property type="evidence" value="ECO:0007669"/>
    <property type="project" value="TreeGrafter"/>
</dbReference>
<evidence type="ECO:0000259" key="1">
    <source>
        <dbReference type="Pfam" id="PF01636"/>
    </source>
</evidence>
<comment type="caution">
    <text evidence="2">The sequence shown here is derived from an EMBL/GenBank/DDBJ whole genome shotgun (WGS) entry which is preliminary data.</text>
</comment>
<dbReference type="InterPro" id="IPR002575">
    <property type="entry name" value="Aminoglycoside_PTrfase"/>
</dbReference>
<reference evidence="2" key="1">
    <citation type="submission" date="2021-02" db="EMBL/GenBank/DDBJ databases">
        <title>Infant gut strain persistence is associated with maternal origin, phylogeny, and functional potential including surface adhesion and iron acquisition.</title>
        <authorList>
            <person name="Lou Y.C."/>
        </authorList>
    </citation>
    <scope>NUCLEOTIDE SEQUENCE</scope>
    <source>
        <strain evidence="2">L2_039_000G1_dasL2_039_000G1_concoct_11</strain>
    </source>
</reference>
<name>A0A943UT96_9ACTN</name>
<proteinExistence type="predicted"/>
<dbReference type="Gene3D" id="3.30.200.20">
    <property type="entry name" value="Phosphorylase Kinase, domain 1"/>
    <property type="match status" value="1"/>
</dbReference>
<organism evidence="2 3">
    <name type="scientific">Slackia piriformis</name>
    <dbReference type="NCBI Taxonomy" id="626934"/>
    <lineage>
        <taxon>Bacteria</taxon>
        <taxon>Bacillati</taxon>
        <taxon>Actinomycetota</taxon>
        <taxon>Coriobacteriia</taxon>
        <taxon>Eggerthellales</taxon>
        <taxon>Eggerthellaceae</taxon>
        <taxon>Slackia</taxon>
    </lineage>
</organism>